<dbReference type="PANTHER" id="PTHR11103">
    <property type="entry name" value="SLR1189 PROTEIN"/>
    <property type="match status" value="1"/>
</dbReference>
<proteinExistence type="predicted"/>
<reference evidence="5" key="1">
    <citation type="submission" date="2018-05" db="EMBL/GenBank/DDBJ databases">
        <authorList>
            <person name="Lanie J.A."/>
            <person name="Ng W.-L."/>
            <person name="Kazmierczak K.M."/>
            <person name="Andrzejewski T.M."/>
            <person name="Davidsen T.M."/>
            <person name="Wayne K.J."/>
            <person name="Tettelin H."/>
            <person name="Glass J.I."/>
            <person name="Rusch D."/>
            <person name="Podicherti R."/>
            <person name="Tsui H.-C.T."/>
            <person name="Winkler M.E."/>
        </authorList>
    </citation>
    <scope>NUCLEOTIDE SEQUENCE</scope>
</reference>
<dbReference type="GO" id="GO:0008168">
    <property type="term" value="F:methyltransferase activity"/>
    <property type="evidence" value="ECO:0007669"/>
    <property type="project" value="UniProtKB-KW"/>
</dbReference>
<dbReference type="GO" id="GO:0009086">
    <property type="term" value="P:methionine biosynthetic process"/>
    <property type="evidence" value="ECO:0007669"/>
    <property type="project" value="InterPro"/>
</dbReference>
<dbReference type="Pfam" id="PF02574">
    <property type="entry name" value="S-methyl_trans"/>
    <property type="match status" value="1"/>
</dbReference>
<evidence type="ECO:0000256" key="1">
    <source>
        <dbReference type="ARBA" id="ARBA00022603"/>
    </source>
</evidence>
<feature type="domain" description="Hcy-binding" evidence="4">
    <location>
        <begin position="2"/>
        <end position="291"/>
    </location>
</feature>
<dbReference type="AlphaFoldDB" id="A0A381SD21"/>
<dbReference type="EMBL" id="UINC01002958">
    <property type="protein sequence ID" value="SVA01982.1"/>
    <property type="molecule type" value="Genomic_DNA"/>
</dbReference>
<gene>
    <name evidence="5" type="ORF">METZ01_LOCUS54836</name>
</gene>
<dbReference type="PIRSF" id="PIRSF037505">
    <property type="entry name" value="Betaine_HMT"/>
    <property type="match status" value="1"/>
</dbReference>
<dbReference type="PANTHER" id="PTHR11103:SF18">
    <property type="entry name" value="SLR1189 PROTEIN"/>
    <property type="match status" value="1"/>
</dbReference>
<dbReference type="GO" id="GO:0008270">
    <property type="term" value="F:zinc ion binding"/>
    <property type="evidence" value="ECO:0007669"/>
    <property type="project" value="InterPro"/>
</dbReference>
<dbReference type="PROSITE" id="PS50970">
    <property type="entry name" value="HCY"/>
    <property type="match status" value="1"/>
</dbReference>
<organism evidence="5">
    <name type="scientific">marine metagenome</name>
    <dbReference type="NCBI Taxonomy" id="408172"/>
    <lineage>
        <taxon>unclassified sequences</taxon>
        <taxon>metagenomes</taxon>
        <taxon>ecological metagenomes</taxon>
    </lineage>
</organism>
<name>A0A381SD21_9ZZZZ</name>
<evidence type="ECO:0000256" key="3">
    <source>
        <dbReference type="SAM" id="MobiDB-lite"/>
    </source>
</evidence>
<dbReference type="SUPFAM" id="SSF82282">
    <property type="entry name" value="Homocysteine S-methyltransferase"/>
    <property type="match status" value="1"/>
</dbReference>
<feature type="region of interest" description="Disordered" evidence="3">
    <location>
        <begin position="302"/>
        <end position="321"/>
    </location>
</feature>
<dbReference type="InterPro" id="IPR017226">
    <property type="entry name" value="BHMT-like"/>
</dbReference>
<dbReference type="InterPro" id="IPR003726">
    <property type="entry name" value="HCY_dom"/>
</dbReference>
<protein>
    <recommendedName>
        <fullName evidence="4">Hcy-binding domain-containing protein</fullName>
    </recommendedName>
</protein>
<dbReference type="Gene3D" id="3.20.20.330">
    <property type="entry name" value="Homocysteine-binding-like domain"/>
    <property type="match status" value="1"/>
</dbReference>
<keyword evidence="1" id="KW-0489">Methyltransferase</keyword>
<accession>A0A381SD21</accession>
<dbReference type="InterPro" id="IPR036589">
    <property type="entry name" value="HCY_dom_sf"/>
</dbReference>
<dbReference type="NCBIfam" id="NF005718">
    <property type="entry name" value="PRK07534.1"/>
    <property type="match status" value="1"/>
</dbReference>
<dbReference type="GO" id="GO:0032259">
    <property type="term" value="P:methylation"/>
    <property type="evidence" value="ECO:0007669"/>
    <property type="project" value="UniProtKB-KW"/>
</dbReference>
<evidence type="ECO:0000256" key="2">
    <source>
        <dbReference type="ARBA" id="ARBA00022679"/>
    </source>
</evidence>
<keyword evidence="2" id="KW-0808">Transferase</keyword>
<sequence>MSRWVELLEARGVLVADGAMGTQLFAAGLAAGDPPEVWNVDHPDRIRGIHRSYVEAGSDIILSNSFGGNRHRLKLHGLQDRVHELNAAAAANARGVADEVDRLVLVAGSMGPTGELLQPLGDLGADDAADAFAEQAAGLDAGGADILWLETMSALSEVEAGVRGARQVSDLPIVVTLSYDTAGCTMMGVTGQEAGVFLAELGVAGIGANCGANLTDTEAAVVAIRAAVGDIPVVSKANAGIPVWRGAVLEYDATPEVLAAHAHRLREAGISVIGACCGSTPEHLAYIRRVLDGDLPVPDVGLPTVTDTVGPSKTRQRRRDR</sequence>
<evidence type="ECO:0000313" key="5">
    <source>
        <dbReference type="EMBL" id="SVA01982.1"/>
    </source>
</evidence>
<evidence type="ECO:0000259" key="4">
    <source>
        <dbReference type="PROSITE" id="PS50970"/>
    </source>
</evidence>